<evidence type="ECO:0000256" key="10">
    <source>
        <dbReference type="ARBA" id="ARBA00023180"/>
    </source>
</evidence>
<organism evidence="14 15">
    <name type="scientific">Diaphorina citri</name>
    <name type="common">Asian citrus psyllid</name>
    <dbReference type="NCBI Taxonomy" id="121845"/>
    <lineage>
        <taxon>Eukaryota</taxon>
        <taxon>Metazoa</taxon>
        <taxon>Ecdysozoa</taxon>
        <taxon>Arthropoda</taxon>
        <taxon>Hexapoda</taxon>
        <taxon>Insecta</taxon>
        <taxon>Pterygota</taxon>
        <taxon>Neoptera</taxon>
        <taxon>Paraneoptera</taxon>
        <taxon>Hemiptera</taxon>
        <taxon>Sternorrhyncha</taxon>
        <taxon>Psylloidea</taxon>
        <taxon>Psyllidae</taxon>
        <taxon>Diaphorininae</taxon>
        <taxon>Diaphorina</taxon>
    </lineage>
</organism>
<comment type="subcellular location">
    <subcellularLocation>
        <location evidence="2">Cell membrane</location>
        <topology evidence="2">Multi-pass membrane protein</topology>
    </subcellularLocation>
    <subcellularLocation>
        <location evidence="1">Membrane</location>
        <location evidence="1">Caveola</location>
        <topology evidence="1">Multi-pass membrane protein</topology>
    </subcellularLocation>
</comment>
<evidence type="ECO:0000256" key="13">
    <source>
        <dbReference type="SAM" id="Phobius"/>
    </source>
</evidence>
<dbReference type="PANTHER" id="PTHR11923:SF110">
    <property type="entry name" value="SCAVENGER RECEPTOR CLASS B MEMBER 1"/>
    <property type="match status" value="1"/>
</dbReference>
<evidence type="ECO:0000256" key="7">
    <source>
        <dbReference type="ARBA" id="ARBA00023136"/>
    </source>
</evidence>
<protein>
    <recommendedName>
        <fullName evidence="11">Scavenger receptor class B member 1</fullName>
    </recommendedName>
    <alternativeName>
        <fullName evidence="12">SR-BI</fullName>
    </alternativeName>
</protein>
<keyword evidence="5 13" id="KW-0812">Transmembrane</keyword>
<evidence type="ECO:0000313" key="15">
    <source>
        <dbReference type="RefSeq" id="XP_017303295.2"/>
    </source>
</evidence>
<dbReference type="Pfam" id="PF01130">
    <property type="entry name" value="CD36"/>
    <property type="match status" value="3"/>
</dbReference>
<evidence type="ECO:0000256" key="11">
    <source>
        <dbReference type="ARBA" id="ARBA00040821"/>
    </source>
</evidence>
<gene>
    <name evidence="15" type="primary">LOC108253580</name>
</gene>
<proteinExistence type="inferred from homology"/>
<reference evidence="15" key="1">
    <citation type="submission" date="2025-08" db="UniProtKB">
        <authorList>
            <consortium name="RefSeq"/>
        </authorList>
    </citation>
    <scope>IDENTIFICATION</scope>
</reference>
<accession>A0A1S4EM92</accession>
<evidence type="ECO:0000313" key="14">
    <source>
        <dbReference type="Proteomes" id="UP000079169"/>
    </source>
</evidence>
<feature type="transmembrane region" description="Helical" evidence="13">
    <location>
        <begin position="179"/>
        <end position="199"/>
    </location>
</feature>
<dbReference type="AlphaFoldDB" id="A0A1S4EM92"/>
<dbReference type="PANTHER" id="PTHR11923">
    <property type="entry name" value="SCAVENGER RECEPTOR CLASS B TYPE-1 SR-B1"/>
    <property type="match status" value="1"/>
</dbReference>
<keyword evidence="6 13" id="KW-1133">Transmembrane helix</keyword>
<dbReference type="PaxDb" id="121845-A0A1S4EM92"/>
<keyword evidence="4" id="KW-1003">Cell membrane</keyword>
<evidence type="ECO:0000256" key="1">
    <source>
        <dbReference type="ARBA" id="ARBA00004189"/>
    </source>
</evidence>
<sequence>MFQSSTMKENVQTEKKSKSYCDSSMLLIVSSVLTFSALSFFLWFTDLYHSQLLKLLVIKNGSYLYDSWVKPPVSPLVCAYAFNYTNVEPFLKGYTDKLIVQENGPYCYKESTQKAQIQFHHNGTSISRIQINVEVKKPDSALFMKNVPDGLILPLIWMEIASEDMPENMYNLMYHATFSVYYLETFLMWTCLVLFTILANPEMSGVAEPPLTQFGIFVPELSKGRPDDVLIIPNVPYFIAVALSRNIHFVGRLSILTMLSNMEPFTKVKAHDSFFGYDNALVTIGNTIARLTNKPVTYDKFGMLLSRTGLSKDLLTVWTGEEEPELAGQVASVNGVRELNTWLSPECNVISGSDGSRFPPTKVGAKAPVSIFSRDSCRSLPLVYHTEAKLEASDTQEQEQ</sequence>
<evidence type="ECO:0000256" key="9">
    <source>
        <dbReference type="ARBA" id="ARBA00023170"/>
    </source>
</evidence>
<evidence type="ECO:0000256" key="6">
    <source>
        <dbReference type="ARBA" id="ARBA00022989"/>
    </source>
</evidence>
<evidence type="ECO:0000256" key="12">
    <source>
        <dbReference type="ARBA" id="ARBA00042244"/>
    </source>
</evidence>
<feature type="transmembrane region" description="Helical" evidence="13">
    <location>
        <begin position="25"/>
        <end position="44"/>
    </location>
</feature>
<evidence type="ECO:0000256" key="8">
    <source>
        <dbReference type="ARBA" id="ARBA00023157"/>
    </source>
</evidence>
<dbReference type="GO" id="GO:0005886">
    <property type="term" value="C:plasma membrane"/>
    <property type="evidence" value="ECO:0007669"/>
    <property type="project" value="UniProtKB-SubCell"/>
</dbReference>
<keyword evidence="10" id="KW-0325">Glycoprotein</keyword>
<evidence type="ECO:0000256" key="2">
    <source>
        <dbReference type="ARBA" id="ARBA00004651"/>
    </source>
</evidence>
<keyword evidence="8" id="KW-1015">Disulfide bond</keyword>
<keyword evidence="7 13" id="KW-0472">Membrane</keyword>
<comment type="similarity">
    <text evidence="3">Belongs to the CD36 family.</text>
</comment>
<dbReference type="RefSeq" id="XP_017303295.2">
    <property type="nucleotide sequence ID" value="XM_017447806.2"/>
</dbReference>
<dbReference type="STRING" id="121845.A0A1S4EM92"/>
<dbReference type="GO" id="GO:0005737">
    <property type="term" value="C:cytoplasm"/>
    <property type="evidence" value="ECO:0007669"/>
    <property type="project" value="TreeGrafter"/>
</dbReference>
<evidence type="ECO:0000256" key="5">
    <source>
        <dbReference type="ARBA" id="ARBA00022692"/>
    </source>
</evidence>
<name>A0A1S4EM92_DIACI</name>
<keyword evidence="9" id="KW-0675">Receptor</keyword>
<dbReference type="InterPro" id="IPR002159">
    <property type="entry name" value="CD36_fam"/>
</dbReference>
<keyword evidence="14" id="KW-1185">Reference proteome</keyword>
<evidence type="ECO:0000256" key="4">
    <source>
        <dbReference type="ARBA" id="ARBA00022475"/>
    </source>
</evidence>
<dbReference type="Proteomes" id="UP000079169">
    <property type="component" value="Unplaced"/>
</dbReference>
<dbReference type="GeneID" id="108253580"/>
<dbReference type="GO" id="GO:0005044">
    <property type="term" value="F:scavenger receptor activity"/>
    <property type="evidence" value="ECO:0007669"/>
    <property type="project" value="TreeGrafter"/>
</dbReference>
<dbReference type="KEGG" id="dci:108253580"/>
<evidence type="ECO:0000256" key="3">
    <source>
        <dbReference type="ARBA" id="ARBA00010532"/>
    </source>
</evidence>